<comment type="caution">
    <text evidence="1">The sequence shown here is derived from an EMBL/GenBank/DDBJ whole genome shotgun (WGS) entry which is preliminary data.</text>
</comment>
<reference evidence="2" key="1">
    <citation type="submission" date="2015-08" db="EMBL/GenBank/DDBJ databases">
        <title>Fjat-14210 dsm16467.</title>
        <authorList>
            <person name="Liu B."/>
            <person name="Wang J."/>
            <person name="Zhu Y."/>
            <person name="Liu G."/>
            <person name="Chen Q."/>
            <person name="Chen Z."/>
            <person name="Lan J."/>
            <person name="Che J."/>
            <person name="Ge C."/>
            <person name="Shi H."/>
            <person name="Pan Z."/>
            <person name="Liu X."/>
        </authorList>
    </citation>
    <scope>NUCLEOTIDE SEQUENCE [LARGE SCALE GENOMIC DNA]</scope>
    <source>
        <strain evidence="2">DSM 16467</strain>
    </source>
</reference>
<dbReference type="SUPFAM" id="SSF48371">
    <property type="entry name" value="ARM repeat"/>
    <property type="match status" value="1"/>
</dbReference>
<dbReference type="OrthoDB" id="9797162at2"/>
<dbReference type="Gene3D" id="1.25.40.290">
    <property type="entry name" value="ARM repeat domains"/>
    <property type="match status" value="1"/>
</dbReference>
<dbReference type="InterPro" id="IPR014825">
    <property type="entry name" value="DNA_alkylation"/>
</dbReference>
<dbReference type="EMBL" id="LILC01000021">
    <property type="protein sequence ID" value="KOO43532.1"/>
    <property type="molecule type" value="Genomic_DNA"/>
</dbReference>
<dbReference type="Proteomes" id="UP000037558">
    <property type="component" value="Unassembled WGS sequence"/>
</dbReference>
<organism evidence="1 2">
    <name type="scientific">Priestia koreensis</name>
    <dbReference type="NCBI Taxonomy" id="284581"/>
    <lineage>
        <taxon>Bacteria</taxon>
        <taxon>Bacillati</taxon>
        <taxon>Bacillota</taxon>
        <taxon>Bacilli</taxon>
        <taxon>Bacillales</taxon>
        <taxon>Bacillaceae</taxon>
        <taxon>Priestia</taxon>
    </lineage>
</organism>
<protein>
    <recommendedName>
        <fullName evidence="3">DNA alkylation repair protein</fullName>
    </recommendedName>
</protein>
<sequence length="359" mass="41017">MAEELRHAYSPQFIDTLSQLVTKELPSFDSASFRSSVFQSDWEHLTLKERMRRVTASLYAALPKEYEKALSILYNVAPKVSQGLPGLVFPDFVQVYGLAHWEKSMKALAFFTKLSSAEFAVRPFLLEDNERMMKQMIEWSKSDNEHVRRLASEGSRSRLPWGLTVPSLKANPRQTFAILNHLKQDESLYVRKSVANHLNDISYLDADFVLDIAYDWYGDNPQTNWIVKHACRSLLKKGNERALALFGYGDPTGITIDHINIDKSELAIGDNLLVSFTVHSSHPGPVRIEYAIDFVKATGSRSAKSFILKQFEMKENETRAFQKRHSFKDLTTRKHYRGLHTLSLKVNGVTISSHDFLLT</sequence>
<evidence type="ECO:0000313" key="2">
    <source>
        <dbReference type="Proteomes" id="UP000037558"/>
    </source>
</evidence>
<evidence type="ECO:0000313" key="1">
    <source>
        <dbReference type="EMBL" id="KOO43532.1"/>
    </source>
</evidence>
<dbReference type="PATRIC" id="fig|284581.3.peg.1231"/>
<dbReference type="STRING" id="284581.AMD01_16100"/>
<dbReference type="Pfam" id="PF08713">
    <property type="entry name" value="DNA_alkylation"/>
    <property type="match status" value="1"/>
</dbReference>
<dbReference type="InterPro" id="IPR016024">
    <property type="entry name" value="ARM-type_fold"/>
</dbReference>
<gene>
    <name evidence="1" type="ORF">AMD01_16100</name>
</gene>
<dbReference type="RefSeq" id="WP_053402451.1">
    <property type="nucleotide sequence ID" value="NZ_LILC01000021.1"/>
</dbReference>
<evidence type="ECO:0008006" key="3">
    <source>
        <dbReference type="Google" id="ProtNLM"/>
    </source>
</evidence>
<dbReference type="AlphaFoldDB" id="A0A0M0KY50"/>
<proteinExistence type="predicted"/>
<keyword evidence="2" id="KW-1185">Reference proteome</keyword>
<accession>A0A0M0KY50</accession>
<name>A0A0M0KY50_9BACI</name>